<gene>
    <name evidence="3" type="ORF">HLUCCX10_00840</name>
</gene>
<dbReference type="Proteomes" id="UP000050421">
    <property type="component" value="Unassembled WGS sequence"/>
</dbReference>
<dbReference type="AlphaFoldDB" id="A0A0P7YVP2"/>
<dbReference type="STRING" id="1305737.GCA_000526355_01286"/>
<evidence type="ECO:0008006" key="5">
    <source>
        <dbReference type="Google" id="ProtNLM"/>
    </source>
</evidence>
<dbReference type="EMBL" id="LJXT01000003">
    <property type="protein sequence ID" value="KPQ19993.1"/>
    <property type="molecule type" value="Genomic_DNA"/>
</dbReference>
<proteinExistence type="predicted"/>
<comment type="caution">
    <text evidence="3">The sequence shown here is derived from an EMBL/GenBank/DDBJ whole genome shotgun (WGS) entry which is preliminary data.</text>
</comment>
<reference evidence="3 4" key="1">
    <citation type="submission" date="2015-09" db="EMBL/GenBank/DDBJ databases">
        <title>Identification and resolution of microdiversity through metagenomic sequencing of parallel consortia.</title>
        <authorList>
            <person name="Nelson W.C."/>
            <person name="Romine M.F."/>
            <person name="Lindemann S.R."/>
        </authorList>
    </citation>
    <scope>NUCLEOTIDE SEQUENCE [LARGE SCALE GENOMIC DNA]</scope>
    <source>
        <strain evidence="3">HL-49</strain>
    </source>
</reference>
<dbReference type="Gene3D" id="1.25.10.10">
    <property type="entry name" value="Leucine-rich Repeat Variant"/>
    <property type="match status" value="1"/>
</dbReference>
<dbReference type="eggNOG" id="COG1413">
    <property type="taxonomic scope" value="Bacteria"/>
</dbReference>
<organism evidence="3 4">
    <name type="scientific">Algoriphagus marincola HL-49</name>
    <dbReference type="NCBI Taxonomy" id="1305737"/>
    <lineage>
        <taxon>Bacteria</taxon>
        <taxon>Pseudomonadati</taxon>
        <taxon>Bacteroidota</taxon>
        <taxon>Cytophagia</taxon>
        <taxon>Cytophagales</taxon>
        <taxon>Cyclobacteriaceae</taxon>
        <taxon>Algoriphagus</taxon>
    </lineage>
</organism>
<evidence type="ECO:0000313" key="4">
    <source>
        <dbReference type="Proteomes" id="UP000050421"/>
    </source>
</evidence>
<keyword evidence="1" id="KW-0472">Membrane</keyword>
<dbReference type="OrthoDB" id="835661at2"/>
<accession>A0A0P7YVP2</accession>
<evidence type="ECO:0000256" key="1">
    <source>
        <dbReference type="SAM" id="Phobius"/>
    </source>
</evidence>
<keyword evidence="1" id="KW-1133">Transmembrane helix</keyword>
<feature type="transmembrane region" description="Helical" evidence="1">
    <location>
        <begin position="164"/>
        <end position="188"/>
    </location>
</feature>
<evidence type="ECO:0000256" key="2">
    <source>
        <dbReference type="SAM" id="SignalP"/>
    </source>
</evidence>
<dbReference type="InterPro" id="IPR016024">
    <property type="entry name" value="ARM-type_fold"/>
</dbReference>
<dbReference type="InterPro" id="IPR011989">
    <property type="entry name" value="ARM-like"/>
</dbReference>
<evidence type="ECO:0000313" key="3">
    <source>
        <dbReference type="EMBL" id="KPQ19993.1"/>
    </source>
</evidence>
<sequence length="520" mass="59870">MLKKIPALLALILFFQMASAQSLDTLFKGKEDLLVDLSKQREVNSLEFQFFLPDSILSQEWINSSDLNLQAVNGGFLTKTYDDWSKYDSLQSIFPQANSIFLLYGEPTNYEGVISYLNTLYATGDFLPASLQEQTNESLILAAVKSIYEPYDTLSTWLVFDWKLIWILVILSLFLILALGLILALVIFKARRNQREELRKAYDKDIIDPLTTILFTQSLDELKEMKPEELREVFPAQLFPKPLFKEVLIERIIGLNKKMKGEFKGKLKELYKKLDLIKITEKNLMSKKWSYVTTGLVQVNEMDLSELLPEVKKHTNSKNFHVRSSAGATLLNLSQEADLSFLKNQDYPLSDWQQMNYLRIIKYVHPTKKLMIHELFQSPNESVRIFAIKLVAFLGRFDLIEQIKILVPSAQNSEKIEILQTYLTLGAHMEAEFINANITSEDEDVQKMAIKVAGQLGDETSEKILLQLLEETSDRAKRLLILESLKELNETTFENYFDEHSSPENLQMKGQLLDPLLQNV</sequence>
<feature type="signal peptide" evidence="2">
    <location>
        <begin position="1"/>
        <end position="20"/>
    </location>
</feature>
<keyword evidence="1" id="KW-0812">Transmembrane</keyword>
<name>A0A0P7YVP2_9BACT</name>
<protein>
    <recommendedName>
        <fullName evidence="5">HEAT repeat domain-containing protein</fullName>
    </recommendedName>
</protein>
<feature type="chain" id="PRO_5006146685" description="HEAT repeat domain-containing protein" evidence="2">
    <location>
        <begin position="21"/>
        <end position="520"/>
    </location>
</feature>
<keyword evidence="2" id="KW-0732">Signal</keyword>
<dbReference type="PATRIC" id="fig|1305737.6.peg.628"/>
<dbReference type="SUPFAM" id="SSF48371">
    <property type="entry name" value="ARM repeat"/>
    <property type="match status" value="1"/>
</dbReference>